<feature type="region of interest" description="Disordered" evidence="1">
    <location>
        <begin position="157"/>
        <end position="190"/>
    </location>
</feature>
<feature type="compositionally biased region" description="Polar residues" evidence="1">
    <location>
        <begin position="172"/>
        <end position="190"/>
    </location>
</feature>
<evidence type="ECO:0000313" key="3">
    <source>
        <dbReference type="Proteomes" id="UP001280581"/>
    </source>
</evidence>
<evidence type="ECO:0000256" key="1">
    <source>
        <dbReference type="SAM" id="MobiDB-lite"/>
    </source>
</evidence>
<dbReference type="AlphaFoldDB" id="A0AAN6RKP1"/>
<feature type="region of interest" description="Disordered" evidence="1">
    <location>
        <begin position="107"/>
        <end position="130"/>
    </location>
</feature>
<organism evidence="2 3">
    <name type="scientific">Pseudopithomyces chartarum</name>
    <dbReference type="NCBI Taxonomy" id="1892770"/>
    <lineage>
        <taxon>Eukaryota</taxon>
        <taxon>Fungi</taxon>
        <taxon>Dikarya</taxon>
        <taxon>Ascomycota</taxon>
        <taxon>Pezizomycotina</taxon>
        <taxon>Dothideomycetes</taxon>
        <taxon>Pleosporomycetidae</taxon>
        <taxon>Pleosporales</taxon>
        <taxon>Massarineae</taxon>
        <taxon>Didymosphaeriaceae</taxon>
        <taxon>Pseudopithomyces</taxon>
    </lineage>
</organism>
<feature type="region of interest" description="Disordered" evidence="1">
    <location>
        <begin position="1"/>
        <end position="24"/>
    </location>
</feature>
<proteinExistence type="predicted"/>
<comment type="caution">
    <text evidence="2">The sequence shown here is derived from an EMBL/GenBank/DDBJ whole genome shotgun (WGS) entry which is preliminary data.</text>
</comment>
<name>A0AAN6RKP1_9PLEO</name>
<dbReference type="Proteomes" id="UP001280581">
    <property type="component" value="Unassembled WGS sequence"/>
</dbReference>
<sequence length="190" mass="20640">MGQEASGMKPAKKPKKKRRPLTEEELRETLYQVSIVKDRIRSALGEIKTNHAGELSKQIWEVMDNNPEEYKWPDTKAGTEPQSNMSKARFSFKVAVAIIEDEQAAGRLSPGPLRRKNQGGTVQTDDVAKESADVSVAELVSAMDEVTVEDALAGADNDLDDMATDDATSLAISSVSPAEDSASAQYDPQT</sequence>
<dbReference type="EMBL" id="WVTA01000003">
    <property type="protein sequence ID" value="KAK3215227.1"/>
    <property type="molecule type" value="Genomic_DNA"/>
</dbReference>
<gene>
    <name evidence="2" type="ORF">GRF29_19g2632468</name>
</gene>
<reference evidence="2 3" key="1">
    <citation type="submission" date="2021-02" db="EMBL/GenBank/DDBJ databases">
        <title>Genome assembly of Pseudopithomyces chartarum.</title>
        <authorList>
            <person name="Jauregui R."/>
            <person name="Singh J."/>
            <person name="Voisey C."/>
        </authorList>
    </citation>
    <scope>NUCLEOTIDE SEQUENCE [LARGE SCALE GENOMIC DNA]</scope>
    <source>
        <strain evidence="2 3">AGR01</strain>
    </source>
</reference>
<feature type="compositionally biased region" description="Basic residues" evidence="1">
    <location>
        <begin position="10"/>
        <end position="19"/>
    </location>
</feature>
<evidence type="ECO:0000313" key="2">
    <source>
        <dbReference type="EMBL" id="KAK3215227.1"/>
    </source>
</evidence>
<keyword evidence="3" id="KW-1185">Reference proteome</keyword>
<protein>
    <submittedName>
        <fullName evidence="2">Uncharacterized protein</fullName>
    </submittedName>
</protein>
<accession>A0AAN6RKP1</accession>